<keyword evidence="1" id="KW-0175">Coiled coil</keyword>
<comment type="caution">
    <text evidence="2">The sequence shown here is derived from an EMBL/GenBank/DDBJ whole genome shotgun (WGS) entry which is preliminary data.</text>
</comment>
<dbReference type="EMBL" id="CAKKLH010000091">
    <property type="protein sequence ID" value="CAH0102752.1"/>
    <property type="molecule type" value="Genomic_DNA"/>
</dbReference>
<dbReference type="Proteomes" id="UP000789390">
    <property type="component" value="Unassembled WGS sequence"/>
</dbReference>
<protein>
    <submittedName>
        <fullName evidence="2">Uncharacterized protein</fullName>
    </submittedName>
</protein>
<feature type="coiled-coil region" evidence="1">
    <location>
        <begin position="1"/>
        <end position="39"/>
    </location>
</feature>
<sequence length="160" mass="19055">MEKKIKEIQLKEKEKARKIEEMERQIAQQDEKIDQLTWSKNRLAQDCNVLKRVKQEMETVVAANDQQICSLNEFVNEIELGKTFEDTKYRKRQVARHAEEQAARFEGLEPEDIQDLCHEDLEEQLSNDYLRRMDALDDLANFIENEDLMEDDIEDFICDD</sequence>
<reference evidence="2" key="1">
    <citation type="submission" date="2021-11" db="EMBL/GenBank/DDBJ databases">
        <authorList>
            <person name="Schell T."/>
        </authorList>
    </citation>
    <scope>NUCLEOTIDE SEQUENCE</scope>
    <source>
        <strain evidence="2">M5</strain>
    </source>
</reference>
<organism evidence="2 3">
    <name type="scientific">Daphnia galeata</name>
    <dbReference type="NCBI Taxonomy" id="27404"/>
    <lineage>
        <taxon>Eukaryota</taxon>
        <taxon>Metazoa</taxon>
        <taxon>Ecdysozoa</taxon>
        <taxon>Arthropoda</taxon>
        <taxon>Crustacea</taxon>
        <taxon>Branchiopoda</taxon>
        <taxon>Diplostraca</taxon>
        <taxon>Cladocera</taxon>
        <taxon>Anomopoda</taxon>
        <taxon>Daphniidae</taxon>
        <taxon>Daphnia</taxon>
    </lineage>
</organism>
<name>A0A8J2RIG0_9CRUS</name>
<keyword evidence="3" id="KW-1185">Reference proteome</keyword>
<evidence type="ECO:0000313" key="3">
    <source>
        <dbReference type="Proteomes" id="UP000789390"/>
    </source>
</evidence>
<proteinExistence type="predicted"/>
<accession>A0A8J2RIG0</accession>
<evidence type="ECO:0000256" key="1">
    <source>
        <dbReference type="SAM" id="Coils"/>
    </source>
</evidence>
<gene>
    <name evidence="2" type="ORF">DGAL_LOCUS5270</name>
</gene>
<dbReference type="AlphaFoldDB" id="A0A8J2RIG0"/>
<evidence type="ECO:0000313" key="2">
    <source>
        <dbReference type="EMBL" id="CAH0102752.1"/>
    </source>
</evidence>